<evidence type="ECO:0000256" key="2">
    <source>
        <dbReference type="ARBA" id="ARBA00022475"/>
    </source>
</evidence>
<dbReference type="PANTHER" id="PTHR30086:SF20">
    <property type="entry name" value="ARGININE EXPORTER PROTEIN ARGO-RELATED"/>
    <property type="match status" value="1"/>
</dbReference>
<organism evidence="7 8">
    <name type="scientific">Maledivibacter halophilus</name>
    <dbReference type="NCBI Taxonomy" id="36842"/>
    <lineage>
        <taxon>Bacteria</taxon>
        <taxon>Bacillati</taxon>
        <taxon>Bacillota</taxon>
        <taxon>Clostridia</taxon>
        <taxon>Peptostreptococcales</taxon>
        <taxon>Caminicellaceae</taxon>
        <taxon>Maledivibacter</taxon>
    </lineage>
</organism>
<feature type="transmembrane region" description="Helical" evidence="6">
    <location>
        <begin position="116"/>
        <end position="138"/>
    </location>
</feature>
<evidence type="ECO:0000313" key="8">
    <source>
        <dbReference type="Proteomes" id="UP000190285"/>
    </source>
</evidence>
<dbReference type="RefSeq" id="WP_079495663.1">
    <property type="nucleotide sequence ID" value="NZ_FUZT01000020.1"/>
</dbReference>
<dbReference type="InterPro" id="IPR001123">
    <property type="entry name" value="LeuE-type"/>
</dbReference>
<name>A0A1T5MNF7_9FIRM</name>
<gene>
    <name evidence="7" type="ORF">SAMN02194393_05068</name>
</gene>
<feature type="transmembrane region" description="Helical" evidence="6">
    <location>
        <begin position="40"/>
        <end position="62"/>
    </location>
</feature>
<evidence type="ECO:0000256" key="4">
    <source>
        <dbReference type="ARBA" id="ARBA00022989"/>
    </source>
</evidence>
<dbReference type="OrthoDB" id="198428at2"/>
<evidence type="ECO:0000256" key="1">
    <source>
        <dbReference type="ARBA" id="ARBA00004651"/>
    </source>
</evidence>
<dbReference type="GO" id="GO:0033228">
    <property type="term" value="P:cysteine export across plasma membrane"/>
    <property type="evidence" value="ECO:0007669"/>
    <property type="project" value="TreeGrafter"/>
</dbReference>
<accession>A0A1T5MNF7</accession>
<sequence length="207" mass="23378">MFNLGAFLSYVFVVSFTPGPNNIMSMANASKVGYKKTLDFILGVCTGFFIIILLSGYFNLLLFNLIPKVKIFMGILGAGYMTYLAFKIINSKEKTDNNNEEEITDENNLNSFLNGILMQFVNPKAILFGITVVSNFIIPYYKSNVAIILFSIFLAFVGFLSTSCWALFGSLFNKFLSKYRRQFNMTMGLFLIYSAFSISGVIDLFYK</sequence>
<reference evidence="7 8" key="1">
    <citation type="submission" date="2017-02" db="EMBL/GenBank/DDBJ databases">
        <authorList>
            <person name="Peterson S.W."/>
        </authorList>
    </citation>
    <scope>NUCLEOTIDE SEQUENCE [LARGE SCALE GENOMIC DNA]</scope>
    <source>
        <strain evidence="7 8">M1</strain>
    </source>
</reference>
<evidence type="ECO:0000256" key="5">
    <source>
        <dbReference type="ARBA" id="ARBA00023136"/>
    </source>
</evidence>
<evidence type="ECO:0000256" key="6">
    <source>
        <dbReference type="SAM" id="Phobius"/>
    </source>
</evidence>
<dbReference type="GO" id="GO:0005886">
    <property type="term" value="C:plasma membrane"/>
    <property type="evidence" value="ECO:0007669"/>
    <property type="project" value="UniProtKB-SubCell"/>
</dbReference>
<proteinExistence type="predicted"/>
<dbReference type="GO" id="GO:0015171">
    <property type="term" value="F:amino acid transmembrane transporter activity"/>
    <property type="evidence" value="ECO:0007669"/>
    <property type="project" value="TreeGrafter"/>
</dbReference>
<keyword evidence="8" id="KW-1185">Reference proteome</keyword>
<keyword evidence="5 6" id="KW-0472">Membrane</keyword>
<evidence type="ECO:0000313" key="7">
    <source>
        <dbReference type="EMBL" id="SKC89745.1"/>
    </source>
</evidence>
<keyword evidence="3 6" id="KW-0812">Transmembrane</keyword>
<feature type="transmembrane region" description="Helical" evidence="6">
    <location>
        <begin position="145"/>
        <end position="168"/>
    </location>
</feature>
<evidence type="ECO:0000256" key="3">
    <source>
        <dbReference type="ARBA" id="ARBA00022692"/>
    </source>
</evidence>
<dbReference type="Proteomes" id="UP000190285">
    <property type="component" value="Unassembled WGS sequence"/>
</dbReference>
<feature type="transmembrane region" description="Helical" evidence="6">
    <location>
        <begin position="69"/>
        <end position="89"/>
    </location>
</feature>
<keyword evidence="4 6" id="KW-1133">Transmembrane helix</keyword>
<dbReference type="Pfam" id="PF01810">
    <property type="entry name" value="LysE"/>
    <property type="match status" value="1"/>
</dbReference>
<dbReference type="EMBL" id="FUZT01000020">
    <property type="protein sequence ID" value="SKC89745.1"/>
    <property type="molecule type" value="Genomic_DNA"/>
</dbReference>
<feature type="transmembrane region" description="Helical" evidence="6">
    <location>
        <begin position="188"/>
        <end position="206"/>
    </location>
</feature>
<keyword evidence="2" id="KW-1003">Cell membrane</keyword>
<dbReference type="PANTHER" id="PTHR30086">
    <property type="entry name" value="ARGININE EXPORTER PROTEIN ARGO"/>
    <property type="match status" value="1"/>
</dbReference>
<dbReference type="AlphaFoldDB" id="A0A1T5MNF7"/>
<dbReference type="STRING" id="36842.SAMN02194393_05068"/>
<comment type="subcellular location">
    <subcellularLocation>
        <location evidence="1">Cell membrane</location>
        <topology evidence="1">Multi-pass membrane protein</topology>
    </subcellularLocation>
</comment>
<protein>
    <submittedName>
        <fullName evidence="7">Threonine/homoserine/homoserine lactone efflux protein</fullName>
    </submittedName>
</protein>